<evidence type="ECO:0000256" key="2">
    <source>
        <dbReference type="SAM" id="Phobius"/>
    </source>
</evidence>
<dbReference type="EMBL" id="LJXR01000027">
    <property type="protein sequence ID" value="OKY20651.1"/>
    <property type="molecule type" value="Genomic_DNA"/>
</dbReference>
<evidence type="ECO:0008006" key="5">
    <source>
        <dbReference type="Google" id="ProtNLM"/>
    </source>
</evidence>
<organism evidence="3 4">
    <name type="scientific">Corynebacterium diphtheriae bv. gravis</name>
    <dbReference type="NCBI Taxonomy" id="1720349"/>
    <lineage>
        <taxon>Bacteria</taxon>
        <taxon>Bacillati</taxon>
        <taxon>Actinomycetota</taxon>
        <taxon>Actinomycetes</taxon>
        <taxon>Mycobacteriales</taxon>
        <taxon>Corynebacteriaceae</taxon>
        <taxon>Corynebacterium</taxon>
    </lineage>
</organism>
<sequence>MTLSSLDELSLSALRSSQVQQPGKAYNVSGTVVIVLIVLVWLFVLAPWLLRGQKPIRKAGEGFDDTRVVYEGGSEELQPRHHPKVGPHDVHTGYEADSAEHELEYAEVTEVIEQSAEVEEEDTQGPLIDQDPATTLGDVFAHAKEKIGAKRSRGETPNASVMPQVIEGEIVAELPAPEVVADEDSAHDEASLDAVDDGDEVARYDFDDAYVGPDDLMYPSDNDVVTSLDRSEATAEPVLDDDSDLTDEERAFAERRSHRGSWDPESEAQAVVSRQQRRQRTVMGLGAAVIVSLVAAVVFGGWAWAGAGGCAGLLALYLWALRRQVIAEQALRRRRIQQLRRARWGVRNSADEELGIPNRLRRPGAVVLEIDDESPDFEYLDVVADSRRDGQTPHFDGADHHRRVG</sequence>
<dbReference type="NCBIfam" id="NF045516">
    <property type="entry name" value="GlpR"/>
    <property type="match status" value="1"/>
</dbReference>
<evidence type="ECO:0000256" key="1">
    <source>
        <dbReference type="SAM" id="MobiDB-lite"/>
    </source>
</evidence>
<dbReference type="InterPro" id="IPR053779">
    <property type="entry name" value="GlpR"/>
</dbReference>
<keyword evidence="2" id="KW-1133">Transmembrane helix</keyword>
<dbReference type="Proteomes" id="UP000186159">
    <property type="component" value="Unassembled WGS sequence"/>
</dbReference>
<feature type="region of interest" description="Disordered" evidence="1">
    <location>
        <begin position="217"/>
        <end position="245"/>
    </location>
</feature>
<protein>
    <recommendedName>
        <fullName evidence="5">Transmembrane protein</fullName>
    </recommendedName>
</protein>
<feature type="transmembrane region" description="Helical" evidence="2">
    <location>
        <begin position="25"/>
        <end position="50"/>
    </location>
</feature>
<comment type="caution">
    <text evidence="3">The sequence shown here is derived from an EMBL/GenBank/DDBJ whole genome shotgun (WGS) entry which is preliminary data.</text>
</comment>
<keyword evidence="2" id="KW-0812">Transmembrane</keyword>
<dbReference type="AlphaFoldDB" id="A0AAX0IYF9"/>
<proteinExistence type="predicted"/>
<keyword evidence="2" id="KW-0472">Membrane</keyword>
<gene>
    <name evidence="3" type="ORF">AOT42_07610</name>
</gene>
<evidence type="ECO:0000313" key="4">
    <source>
        <dbReference type="Proteomes" id="UP000186159"/>
    </source>
</evidence>
<accession>A0AAX0IYF9</accession>
<reference evidence="3 4" key="1">
    <citation type="submission" date="2015-09" db="EMBL/GenBank/DDBJ databases">
        <title>Genome sequencing of Corynebacterium diphtheriae Bv. Gravis strain DSM 44123.</title>
        <authorList>
            <person name="Sangal V."/>
            <person name="Burkovski A."/>
        </authorList>
    </citation>
    <scope>NUCLEOTIDE SEQUENCE [LARGE SCALE GENOMIC DNA]</scope>
    <source>
        <strain evidence="3 4">DSM 44123</strain>
    </source>
</reference>
<evidence type="ECO:0000313" key="3">
    <source>
        <dbReference type="EMBL" id="OKY20651.1"/>
    </source>
</evidence>
<name>A0AAX0IYF9_CORDP</name>
<feature type="transmembrane region" description="Helical" evidence="2">
    <location>
        <begin position="282"/>
        <end position="305"/>
    </location>
</feature>